<dbReference type="SUPFAM" id="SSF55166">
    <property type="entry name" value="Hedgehog/DD-peptidase"/>
    <property type="match status" value="1"/>
</dbReference>
<evidence type="ECO:0000256" key="6">
    <source>
        <dbReference type="ARBA" id="ARBA00022997"/>
    </source>
</evidence>
<feature type="active site" description="Proton donor/acceptor" evidence="9">
    <location>
        <position position="201"/>
    </location>
</feature>
<protein>
    <recommendedName>
        <fullName evidence="9">D-alanyl-D-alanine dipeptidase</fullName>
        <shortName evidence="9">D-Ala-D-Ala dipeptidase</shortName>
        <ecNumber evidence="9">3.4.13.22</ecNumber>
    </recommendedName>
</protein>
<dbReference type="EC" id="3.4.13.22" evidence="9"/>
<evidence type="ECO:0000256" key="4">
    <source>
        <dbReference type="ARBA" id="ARBA00022801"/>
    </source>
</evidence>
<dbReference type="GO" id="GO:0071555">
    <property type="term" value="P:cell wall organization"/>
    <property type="evidence" value="ECO:0007669"/>
    <property type="project" value="UniProtKB-KW"/>
</dbReference>
<dbReference type="InterPro" id="IPR000755">
    <property type="entry name" value="A_A_dipeptidase"/>
</dbReference>
<keyword evidence="6 9" id="KW-0224">Dipeptidase</keyword>
<evidence type="ECO:0000256" key="3">
    <source>
        <dbReference type="ARBA" id="ARBA00022723"/>
    </source>
</evidence>
<evidence type="ECO:0000313" key="11">
    <source>
        <dbReference type="Proteomes" id="UP000251891"/>
    </source>
</evidence>
<keyword evidence="4 9" id="KW-0378">Hydrolase</keyword>
<evidence type="ECO:0000256" key="1">
    <source>
        <dbReference type="ARBA" id="ARBA00001362"/>
    </source>
</evidence>
<feature type="binding site" evidence="9">
    <location>
        <position position="135"/>
    </location>
    <ligand>
        <name>Zn(2+)</name>
        <dbReference type="ChEBI" id="CHEBI:29105"/>
        <note>catalytic</note>
    </ligand>
</feature>
<keyword evidence="2 9" id="KW-0645">Protease</keyword>
<dbReference type="HAMAP" id="MF_01924">
    <property type="entry name" value="A_A_dipeptidase"/>
    <property type="match status" value="1"/>
</dbReference>
<organism evidence="10 11">
    <name type="scientific">Actinomadura craniellae</name>
    <dbReference type="NCBI Taxonomy" id="2231787"/>
    <lineage>
        <taxon>Bacteria</taxon>
        <taxon>Bacillati</taxon>
        <taxon>Actinomycetota</taxon>
        <taxon>Actinomycetes</taxon>
        <taxon>Streptosporangiales</taxon>
        <taxon>Thermomonosporaceae</taxon>
        <taxon>Actinomadura</taxon>
    </lineage>
</organism>
<keyword evidence="7 9" id="KW-0482">Metalloprotease</keyword>
<keyword evidence="8" id="KW-0961">Cell wall biogenesis/degradation</keyword>
<gene>
    <name evidence="10" type="ORF">DPM19_25175</name>
</gene>
<feature type="binding site" evidence="9">
    <location>
        <position position="204"/>
    </location>
    <ligand>
        <name>Zn(2+)</name>
        <dbReference type="ChEBI" id="CHEBI:29105"/>
        <note>catalytic</note>
    </ligand>
</feature>
<dbReference type="OrthoDB" id="9801430at2"/>
<dbReference type="GO" id="GO:0160237">
    <property type="term" value="F:D-Ala-D-Ala dipeptidase activity"/>
    <property type="evidence" value="ECO:0007669"/>
    <property type="project" value="UniProtKB-EC"/>
</dbReference>
<evidence type="ECO:0000256" key="8">
    <source>
        <dbReference type="ARBA" id="ARBA00023316"/>
    </source>
</evidence>
<feature type="binding site" evidence="9">
    <location>
        <position position="142"/>
    </location>
    <ligand>
        <name>Zn(2+)</name>
        <dbReference type="ChEBI" id="CHEBI:29105"/>
        <note>catalytic</note>
    </ligand>
</feature>
<comment type="similarity">
    <text evidence="9">Belongs to the peptidase M15D family.</text>
</comment>
<comment type="function">
    <text evidence="9">Catalyzes hydrolysis of the D-alanyl-D-alanine dipeptide.</text>
</comment>
<dbReference type="Pfam" id="PF01427">
    <property type="entry name" value="Peptidase_M15"/>
    <property type="match status" value="1"/>
</dbReference>
<evidence type="ECO:0000256" key="7">
    <source>
        <dbReference type="ARBA" id="ARBA00023049"/>
    </source>
</evidence>
<sequence>MRWLIDCTEIAIPELPGLPPLPLPPAPGRSGPPLPAVAEASVPLVELDGRIATFPVYSWLGFDTAPRRALARLDVAERLLRAQRRLPADFDLIVIDAWRPLPFQSELLDHYRRTGEADPAGFVADPDDVHQVPPHVTGGAVDLTLGWRGAPLGLGTDFDAFVPAAATAAFETDGGDHRVRNLRRLLGRVLAEEGFVPDPLEWWHWSYGDQWWAARTGAPAALFGAVTHPDG</sequence>
<dbReference type="GO" id="GO:0008270">
    <property type="term" value="F:zinc ion binding"/>
    <property type="evidence" value="ECO:0007669"/>
    <property type="project" value="UniProtKB-UniRule"/>
</dbReference>
<dbReference type="RefSeq" id="WP_111870498.1">
    <property type="nucleotide sequence ID" value="NZ_QLYX01000013.1"/>
</dbReference>
<dbReference type="EMBL" id="QLYX01000013">
    <property type="protein sequence ID" value="RAY12441.1"/>
    <property type="molecule type" value="Genomic_DNA"/>
</dbReference>
<dbReference type="GO" id="GO:0006508">
    <property type="term" value="P:proteolysis"/>
    <property type="evidence" value="ECO:0007669"/>
    <property type="project" value="UniProtKB-KW"/>
</dbReference>
<evidence type="ECO:0000256" key="5">
    <source>
        <dbReference type="ARBA" id="ARBA00022833"/>
    </source>
</evidence>
<dbReference type="PANTHER" id="PTHR43126:SF2">
    <property type="entry name" value="D-ALANYL-D-ALANINE DIPEPTIDASE"/>
    <property type="match status" value="1"/>
</dbReference>
<feature type="site" description="Transition state stabilizer" evidence="9">
    <location>
        <position position="99"/>
    </location>
</feature>
<dbReference type="InterPro" id="IPR009045">
    <property type="entry name" value="Zn_M74/Hedgehog-like"/>
</dbReference>
<keyword evidence="11" id="KW-1185">Reference proteome</keyword>
<evidence type="ECO:0000256" key="2">
    <source>
        <dbReference type="ARBA" id="ARBA00022670"/>
    </source>
</evidence>
<dbReference type="PANTHER" id="PTHR43126">
    <property type="entry name" value="D-ALANYL-D-ALANINE DIPEPTIDASE"/>
    <property type="match status" value="1"/>
</dbReference>
<keyword evidence="5 9" id="KW-0862">Zinc</keyword>
<proteinExistence type="inferred from homology"/>
<dbReference type="Gene3D" id="3.30.1380.10">
    <property type="match status" value="1"/>
</dbReference>
<dbReference type="GO" id="GO:0008237">
    <property type="term" value="F:metallopeptidase activity"/>
    <property type="evidence" value="ECO:0007669"/>
    <property type="project" value="UniProtKB-KW"/>
</dbReference>
<dbReference type="Proteomes" id="UP000251891">
    <property type="component" value="Unassembled WGS sequence"/>
</dbReference>
<reference evidence="10 11" key="1">
    <citation type="submission" date="2018-06" db="EMBL/GenBank/DDBJ databases">
        <title>Actinomadura craniellae sp. nov. isolated from marine sponge Craniella sp.</title>
        <authorList>
            <person name="Li L."/>
            <person name="Xu Q.H."/>
            <person name="Lin H.W."/>
            <person name="Lu Y.H."/>
        </authorList>
    </citation>
    <scope>NUCLEOTIDE SEQUENCE [LARGE SCALE GENOMIC DNA]</scope>
    <source>
        <strain evidence="10 11">LHW63021</strain>
    </source>
</reference>
<comment type="cofactor">
    <cofactor evidence="9">
        <name>Zn(2+)</name>
        <dbReference type="ChEBI" id="CHEBI:29105"/>
    </cofactor>
    <text evidence="9">Binds 1 zinc ion per subunit.</text>
</comment>
<comment type="catalytic activity">
    <reaction evidence="1 9">
        <text>D-alanyl-D-alanine + H2O = 2 D-alanine</text>
        <dbReference type="Rhea" id="RHEA:20661"/>
        <dbReference type="ChEBI" id="CHEBI:15377"/>
        <dbReference type="ChEBI" id="CHEBI:57416"/>
        <dbReference type="ChEBI" id="CHEBI:57822"/>
        <dbReference type="EC" id="3.4.13.22"/>
    </reaction>
</comment>
<evidence type="ECO:0000313" key="10">
    <source>
        <dbReference type="EMBL" id="RAY12441.1"/>
    </source>
</evidence>
<evidence type="ECO:0000256" key="9">
    <source>
        <dbReference type="HAMAP-Rule" id="MF_01924"/>
    </source>
</evidence>
<comment type="caution">
    <text evidence="10">The sequence shown here is derived from an EMBL/GenBank/DDBJ whole genome shotgun (WGS) entry which is preliminary data.</text>
</comment>
<keyword evidence="3 9" id="KW-0479">Metal-binding</keyword>
<name>A0A365H049_9ACTN</name>
<dbReference type="AlphaFoldDB" id="A0A365H049"/>
<accession>A0A365H049</accession>